<gene>
    <name evidence="1" type="ORF">CTRU02_212928</name>
</gene>
<proteinExistence type="predicted"/>
<evidence type="ECO:0000313" key="1">
    <source>
        <dbReference type="EMBL" id="KAL0931975.1"/>
    </source>
</evidence>
<comment type="caution">
    <text evidence="1">The sequence shown here is derived from an EMBL/GenBank/DDBJ whole genome shotgun (WGS) entry which is preliminary data.</text>
</comment>
<reference evidence="1 2" key="1">
    <citation type="journal article" date="2020" name="Phytopathology">
        <title>Genome Sequence Resources of Colletotrichum truncatum, C. plurivorum, C. musicola, and C. sojae: Four Species Pathogenic to Soybean (Glycine max).</title>
        <authorList>
            <person name="Rogerio F."/>
            <person name="Boufleur T.R."/>
            <person name="Ciampi-Guillardi M."/>
            <person name="Sukno S.A."/>
            <person name="Thon M.R."/>
            <person name="Massola Junior N.S."/>
            <person name="Baroncelli R."/>
        </authorList>
    </citation>
    <scope>NUCLEOTIDE SEQUENCE [LARGE SCALE GENOMIC DNA]</scope>
    <source>
        <strain evidence="1 2">CMES1059</strain>
    </source>
</reference>
<dbReference type="Proteomes" id="UP000805649">
    <property type="component" value="Unassembled WGS sequence"/>
</dbReference>
<sequence>MNLTSQRSPFVMVDVAIAISGIANNSEQQPSRVEASNPNLRMTSLSPRPPERPRRISRTVLSKHDVKDEEVPPNRFHDPKVQEAFRNAKALMSRLADALGSSPLHINPDSTIRQLHRQAQKLAHFQPPSTRTVGFVGDSGVVVKKLTKSSGKSSLLNSLLDLEGLARTSNSGAACTCVVTEYHFHDQTDFITYVELFSVDDLVKQAEDLLKSYRHYHLNSDEMEGNELSDFKEQAQVALDTFRAMFRGRYDDEEFLTEDRLKVALRTLKSRVVELRPSEIEGRQVDTNLQDCSTRLMRLTSEVASSREPALWPYIKKIKVSLNSHILSKGLVLVDLPGLRDLNSARRAITERYLIECDEIFAICNIGRATTDVGVASVFDLAKEAGLENVGIVCTKSDDIRAAEAKKDWKGPRARKVQQLSDAVAATQRQLDDINLDLADFEDADDLSEEERNLIIDLGFRAKKTQQALEHNKFELKKYLIQTRNASVIGQLREHYGKHDDSDEDSEDDSEDEGVPDEIPVFCDLTGRDSMINGIYNIVKDNFSVQIYDIRNTVDWRETAIDAGYEWTGWHHASYSAFCRQFGNYCTPAAGSHNWNEEIIHGMVTTLSSPWRNVSSTFSYELEKITDHVVRVIEGEIDALEGGLGDLSESSDTICQLLSCRKNILVSEMEDLCGKFEGNLRVLKINALSGIRTSLIGEAMEASYRACNLEAGTGSDRRRKGIINDAIQDEELFPNLMKEFRKRLYSSTRELRDNLQTTIQRHLEIISSTMDIIRSENVATESEENPELRHLLDSEVTAIRDQMQQIQETIDA</sequence>
<protein>
    <submittedName>
        <fullName evidence="1">Nuclear GTPase SLIP-GC 3</fullName>
    </submittedName>
</protein>
<accession>A0ACC3YJA7</accession>
<name>A0ACC3YJA7_COLTU</name>
<dbReference type="EMBL" id="VUJX02000009">
    <property type="protein sequence ID" value="KAL0931975.1"/>
    <property type="molecule type" value="Genomic_DNA"/>
</dbReference>
<evidence type="ECO:0000313" key="2">
    <source>
        <dbReference type="Proteomes" id="UP000805649"/>
    </source>
</evidence>
<keyword evidence="2" id="KW-1185">Reference proteome</keyword>
<organism evidence="1 2">
    <name type="scientific">Colletotrichum truncatum</name>
    <name type="common">Anthracnose fungus</name>
    <name type="synonym">Colletotrichum capsici</name>
    <dbReference type="NCBI Taxonomy" id="5467"/>
    <lineage>
        <taxon>Eukaryota</taxon>
        <taxon>Fungi</taxon>
        <taxon>Dikarya</taxon>
        <taxon>Ascomycota</taxon>
        <taxon>Pezizomycotina</taxon>
        <taxon>Sordariomycetes</taxon>
        <taxon>Hypocreomycetidae</taxon>
        <taxon>Glomerellales</taxon>
        <taxon>Glomerellaceae</taxon>
        <taxon>Colletotrichum</taxon>
        <taxon>Colletotrichum truncatum species complex</taxon>
    </lineage>
</organism>